<evidence type="ECO:0000259" key="5">
    <source>
        <dbReference type="PROSITE" id="PS50250"/>
    </source>
</evidence>
<comment type="caution">
    <text evidence="7">The sequence shown here is derived from an EMBL/GenBank/DDBJ whole genome shotgun (WGS) entry which is preliminary data.</text>
</comment>
<evidence type="ECO:0000256" key="2">
    <source>
        <dbReference type="ARBA" id="ARBA00022540"/>
    </source>
</evidence>
<dbReference type="GO" id="GO:0033290">
    <property type="term" value="C:eukaryotic 48S preinitiation complex"/>
    <property type="evidence" value="ECO:0007669"/>
    <property type="project" value="UniProtKB-UniRule"/>
</dbReference>
<reference evidence="8 9" key="1">
    <citation type="submission" date="2018-07" db="EMBL/GenBank/DDBJ databases">
        <title>Genome sequencing of oomycete isolates from Chile give support for New Zealand origin for Phytophthora kernoviae and make available the first Nothophytophthora sp. genome.</title>
        <authorList>
            <person name="Studholme D.J."/>
            <person name="Sanfuentes E."/>
            <person name="Panda P."/>
            <person name="Hill R."/>
            <person name="Sambles C."/>
            <person name="Grant M."/>
            <person name="Williams N.M."/>
            <person name="Mcdougal R.L."/>
        </authorList>
    </citation>
    <scope>NUCLEOTIDE SEQUENCE [LARGE SCALE GENOMIC DNA]</scope>
    <source>
        <strain evidence="6">Chile2</strain>
        <strain evidence="7">Chile4</strain>
    </source>
</reference>
<dbReference type="PROSITE" id="PS50250">
    <property type="entry name" value="PCI"/>
    <property type="match status" value="1"/>
</dbReference>
<dbReference type="GO" id="GO:0005852">
    <property type="term" value="C:eukaryotic translation initiation factor 3 complex"/>
    <property type="evidence" value="ECO:0007669"/>
    <property type="project" value="UniProtKB-UniRule"/>
</dbReference>
<comment type="subunit">
    <text evidence="4">Component of the eukaryotic translation initiation factor 3 (eIF-3) complex.</text>
</comment>
<dbReference type="FunFam" id="1.25.40.250:FF:000008">
    <property type="entry name" value="Eukaryotic translation initiation factor 3 subunit K"/>
    <property type="match status" value="1"/>
</dbReference>
<organism evidence="7 8">
    <name type="scientific">Phytophthora kernoviae</name>
    <dbReference type="NCBI Taxonomy" id="325452"/>
    <lineage>
        <taxon>Eukaryota</taxon>
        <taxon>Sar</taxon>
        <taxon>Stramenopiles</taxon>
        <taxon>Oomycota</taxon>
        <taxon>Peronosporomycetes</taxon>
        <taxon>Peronosporales</taxon>
        <taxon>Peronosporaceae</taxon>
        <taxon>Phytophthora</taxon>
    </lineage>
</organism>
<dbReference type="InterPro" id="IPR000717">
    <property type="entry name" value="PCI_dom"/>
</dbReference>
<protein>
    <recommendedName>
        <fullName evidence="4">Eukaryotic translation initiation factor 3 subunit K</fullName>
        <shortName evidence="4">eIF3k</shortName>
    </recommendedName>
    <alternativeName>
        <fullName evidence="4">eIF-3 p25</fullName>
    </alternativeName>
</protein>
<dbReference type="SUPFAM" id="SSF48371">
    <property type="entry name" value="ARM repeat"/>
    <property type="match status" value="1"/>
</dbReference>
<comment type="similarity">
    <text evidence="4">Belongs to the eIF-3 subunit K family.</text>
</comment>
<dbReference type="GO" id="GO:0043022">
    <property type="term" value="F:ribosome binding"/>
    <property type="evidence" value="ECO:0007669"/>
    <property type="project" value="InterPro"/>
</dbReference>
<dbReference type="STRING" id="325452.A0A3R7HNH6"/>
<evidence type="ECO:0000256" key="1">
    <source>
        <dbReference type="ARBA" id="ARBA00022490"/>
    </source>
</evidence>
<evidence type="ECO:0000313" key="8">
    <source>
        <dbReference type="Proteomes" id="UP000285624"/>
    </source>
</evidence>
<keyword evidence="1 4" id="KW-0963">Cytoplasm</keyword>
<dbReference type="InterPro" id="IPR009374">
    <property type="entry name" value="eIF3k"/>
</dbReference>
<dbReference type="InterPro" id="IPR036388">
    <property type="entry name" value="WH-like_DNA-bd_sf"/>
</dbReference>
<comment type="subcellular location">
    <subcellularLocation>
        <location evidence="4">Cytoplasm</location>
    </subcellularLocation>
</comment>
<name>A0A3R7HNH6_9STRA</name>
<dbReference type="Proteomes" id="UP000285624">
    <property type="component" value="Unassembled WGS sequence"/>
</dbReference>
<dbReference type="InterPro" id="IPR016024">
    <property type="entry name" value="ARM-type_fold"/>
</dbReference>
<feature type="domain" description="PCI" evidence="5">
    <location>
        <begin position="56"/>
        <end position="214"/>
    </location>
</feature>
<keyword evidence="3 4" id="KW-0648">Protein biosynthesis</keyword>
<dbReference type="InterPro" id="IPR016020">
    <property type="entry name" value="Transl_init_fac_sub12_N_euk"/>
</dbReference>
<dbReference type="InterPro" id="IPR036390">
    <property type="entry name" value="WH_DNA-bd_sf"/>
</dbReference>
<dbReference type="HAMAP" id="MF_03010">
    <property type="entry name" value="eIF3k"/>
    <property type="match status" value="1"/>
</dbReference>
<dbReference type="Gene3D" id="1.25.40.250">
    <property type="entry name" value="ARM repeat, domain 1"/>
    <property type="match status" value="1"/>
</dbReference>
<dbReference type="GO" id="GO:0006446">
    <property type="term" value="P:regulation of translational initiation"/>
    <property type="evidence" value="ECO:0007669"/>
    <property type="project" value="InterPro"/>
</dbReference>
<dbReference type="EMBL" id="MBDN02000011">
    <property type="protein sequence ID" value="RLN85136.1"/>
    <property type="molecule type" value="Genomic_DNA"/>
</dbReference>
<keyword evidence="8" id="KW-1185">Reference proteome</keyword>
<dbReference type="PANTHER" id="PTHR13022">
    <property type="entry name" value="EUKARYOTIC TRANSLATION INITIATION FACTOR 3 SUBUNIT 11"/>
    <property type="match status" value="1"/>
</dbReference>
<dbReference type="GO" id="GO:0001732">
    <property type="term" value="P:formation of cytoplasmic translation initiation complex"/>
    <property type="evidence" value="ECO:0007669"/>
    <property type="project" value="UniProtKB-UniRule"/>
</dbReference>
<dbReference type="GO" id="GO:0003743">
    <property type="term" value="F:translation initiation factor activity"/>
    <property type="evidence" value="ECO:0007669"/>
    <property type="project" value="UniProtKB-UniRule"/>
</dbReference>
<evidence type="ECO:0000256" key="4">
    <source>
        <dbReference type="HAMAP-Rule" id="MF_03010"/>
    </source>
</evidence>
<evidence type="ECO:0000256" key="3">
    <source>
        <dbReference type="ARBA" id="ARBA00022917"/>
    </source>
</evidence>
<proteinExistence type="inferred from homology"/>
<dbReference type="Pfam" id="PF10075">
    <property type="entry name" value="CSN8_PSD8_EIF3K"/>
    <property type="match status" value="1"/>
</dbReference>
<dbReference type="AlphaFoldDB" id="A0A3R7HNH6"/>
<dbReference type="EMBL" id="MAYM02000016">
    <property type="protein sequence ID" value="RLN46779.1"/>
    <property type="molecule type" value="Genomic_DNA"/>
</dbReference>
<dbReference type="PANTHER" id="PTHR13022:SF0">
    <property type="entry name" value="EUKARYOTIC TRANSLATION INITIATION FACTOR 3 SUBUNIT K"/>
    <property type="match status" value="1"/>
</dbReference>
<dbReference type="Proteomes" id="UP000285883">
    <property type="component" value="Unassembled WGS sequence"/>
</dbReference>
<dbReference type="GO" id="GO:0016282">
    <property type="term" value="C:eukaryotic 43S preinitiation complex"/>
    <property type="evidence" value="ECO:0007669"/>
    <property type="project" value="UniProtKB-UniRule"/>
</dbReference>
<sequence>MPAFKQQTIVDFVTAESASATQQQLQVVHNGRGFCEEANVKILETYVAEQVKNSSVDIDANLALLKLYQIYPVTANAEKTATVLVKGVMSLPSTFFTGASTMVPENTREDTNVAAVLNAGFLLQSCLFEDFWKADMTFAEKVPGFVESVRAYILGAISRSHNAIATDVFKAKLNMSDKEVADIVAAEKWTVESNLIQISPNEGNQMQAKKIQENIEFEDVLKVIHTLSR</sequence>
<evidence type="ECO:0000313" key="9">
    <source>
        <dbReference type="Proteomes" id="UP000285883"/>
    </source>
</evidence>
<gene>
    <name evidence="6" type="ORF">BBI17_000627</name>
    <name evidence="7" type="ORF">BBO99_00000808</name>
</gene>
<comment type="function">
    <text evidence="4">Component of the eukaryotic translation initiation factor 3 (eIF-3) complex, which is involved in protein synthesis of a specialized repertoire of mRNAs and, together with other initiation factors, stimulates binding of mRNA and methionyl-tRNAi to the 40S ribosome. The eIF-3 complex specifically targets and initiates translation of a subset of mRNAs involved in cell proliferation.</text>
</comment>
<evidence type="ECO:0000313" key="7">
    <source>
        <dbReference type="EMBL" id="RLN85136.1"/>
    </source>
</evidence>
<dbReference type="SUPFAM" id="SSF46785">
    <property type="entry name" value="Winged helix' DNA-binding domain"/>
    <property type="match status" value="1"/>
</dbReference>
<dbReference type="GO" id="GO:0003723">
    <property type="term" value="F:RNA binding"/>
    <property type="evidence" value="ECO:0007669"/>
    <property type="project" value="UniProtKB-UniRule"/>
</dbReference>
<dbReference type="InterPro" id="IPR033464">
    <property type="entry name" value="CSN8_PSD8_EIF3K"/>
</dbReference>
<keyword evidence="2 4" id="KW-0396">Initiation factor</keyword>
<dbReference type="Gene3D" id="1.10.10.10">
    <property type="entry name" value="Winged helix-like DNA-binding domain superfamily/Winged helix DNA-binding domain"/>
    <property type="match status" value="1"/>
</dbReference>
<evidence type="ECO:0000313" key="6">
    <source>
        <dbReference type="EMBL" id="RLN46779.1"/>
    </source>
</evidence>
<accession>A0A3R7HNH6</accession>